<dbReference type="Proteomes" id="UP001429984">
    <property type="component" value="Unassembled WGS sequence"/>
</dbReference>
<evidence type="ECO:0000313" key="3">
    <source>
        <dbReference type="EMBL" id="MBF6023099.1"/>
    </source>
</evidence>
<feature type="transmembrane region" description="Helical" evidence="1">
    <location>
        <begin position="26"/>
        <end position="44"/>
    </location>
</feature>
<dbReference type="InterPro" id="IPR005804">
    <property type="entry name" value="FA_desaturase_dom"/>
</dbReference>
<evidence type="ECO:0000313" key="4">
    <source>
        <dbReference type="Proteomes" id="UP001429984"/>
    </source>
</evidence>
<accession>A0ABS0B7W8</accession>
<dbReference type="Pfam" id="PF00487">
    <property type="entry name" value="FA_desaturase"/>
    <property type="match status" value="1"/>
</dbReference>
<keyword evidence="1" id="KW-0812">Transmembrane</keyword>
<dbReference type="EMBL" id="JADLZT010000002">
    <property type="protein sequence ID" value="MBF6023099.1"/>
    <property type="molecule type" value="Genomic_DNA"/>
</dbReference>
<keyword evidence="1" id="KW-0472">Membrane</keyword>
<comment type="caution">
    <text evidence="3">The sequence shown here is derived from an EMBL/GenBank/DDBJ whole genome shotgun (WGS) entry which is preliminary data.</text>
</comment>
<gene>
    <name evidence="3" type="ORF">IU514_03560</name>
</gene>
<feature type="transmembrane region" description="Helical" evidence="1">
    <location>
        <begin position="162"/>
        <end position="180"/>
    </location>
</feature>
<reference evidence="3 4" key="1">
    <citation type="submission" date="2020-11" db="EMBL/GenBank/DDBJ databases">
        <title>Draft Genome Sequence and Secondary Metabolite Biosynthetic Potential of the Lysobacter niastensis Type strain DSM 18481.</title>
        <authorList>
            <person name="Turrini P."/>
            <person name="Artuso I."/>
            <person name="Tescari M."/>
            <person name="Lugli G.A."/>
            <person name="Frangipani E."/>
            <person name="Ventura M."/>
            <person name="Visca P."/>
        </authorList>
    </citation>
    <scope>NUCLEOTIDE SEQUENCE [LARGE SCALE GENOMIC DNA]</scope>
    <source>
        <strain evidence="3 4">DSM 18481</strain>
    </source>
</reference>
<name>A0ABS0B7W8_9GAMM</name>
<organism evidence="3 4">
    <name type="scientific">Lysobacter niastensis</name>
    <dbReference type="NCBI Taxonomy" id="380629"/>
    <lineage>
        <taxon>Bacteria</taxon>
        <taxon>Pseudomonadati</taxon>
        <taxon>Pseudomonadota</taxon>
        <taxon>Gammaproteobacteria</taxon>
        <taxon>Lysobacterales</taxon>
        <taxon>Lysobacteraceae</taxon>
        <taxon>Lysobacter</taxon>
    </lineage>
</organism>
<keyword evidence="4" id="KW-1185">Reference proteome</keyword>
<evidence type="ECO:0000259" key="2">
    <source>
        <dbReference type="Pfam" id="PF00487"/>
    </source>
</evidence>
<feature type="transmembrane region" description="Helical" evidence="1">
    <location>
        <begin position="138"/>
        <end position="156"/>
    </location>
</feature>
<proteinExistence type="predicted"/>
<dbReference type="RefSeq" id="WP_386760307.1">
    <property type="nucleotide sequence ID" value="NZ_JBHSNI010000001.1"/>
</dbReference>
<dbReference type="PANTHER" id="PTHR36459:SF1">
    <property type="entry name" value="FATTY ACID DESATURASE DOMAIN-CONTAINING PROTEIN-RELATED"/>
    <property type="match status" value="1"/>
</dbReference>
<keyword evidence="1" id="KW-1133">Transmembrane helix</keyword>
<protein>
    <submittedName>
        <fullName evidence="3">Fatty acid desaturase</fullName>
    </submittedName>
</protein>
<feature type="domain" description="Fatty acid desaturase" evidence="2">
    <location>
        <begin position="26"/>
        <end position="236"/>
    </location>
</feature>
<evidence type="ECO:0000256" key="1">
    <source>
        <dbReference type="SAM" id="Phobius"/>
    </source>
</evidence>
<dbReference type="PANTHER" id="PTHR36459">
    <property type="entry name" value="ORF"/>
    <property type="match status" value="1"/>
</dbReference>
<sequence>MRTLAGMGLVTMVAVAHWTLGAFHPWLFVLSLLLSLTVSVMHHNHAHRPLWRMRALNAATDVWFTLFQGHPGYVFQTMHVDNHHRYHNGPDDVTRTDRFRAGNNLWGLLIHPIEFAIAARPHIAARVMASFRNDPRDFACIVAHYALLVGIDVLALVIDWKAALYVVLFPQLAAMFWLLASNYLQHAHARGDSEFDHSRNFLGLINPLFFNIGYHTAHHHSPDVHWSELPAVHASLVSRMSPALNEPSFAWYLIRVFLLSLVARRFRSQPTEPANLDSDS</sequence>